<evidence type="ECO:0000256" key="2">
    <source>
        <dbReference type="ARBA" id="ARBA00022801"/>
    </source>
</evidence>
<feature type="domain" description="PNPLA" evidence="9">
    <location>
        <begin position="34"/>
        <end position="230"/>
    </location>
</feature>
<dbReference type="GO" id="GO:0006952">
    <property type="term" value="P:defense response"/>
    <property type="evidence" value="ECO:0007669"/>
    <property type="project" value="UniProtKB-KW"/>
</dbReference>
<dbReference type="GO" id="GO:0016042">
    <property type="term" value="P:lipid catabolic process"/>
    <property type="evidence" value="ECO:0007669"/>
    <property type="project" value="UniProtKB-UniRule"/>
</dbReference>
<feature type="active site" description="Nucleophile" evidence="6">
    <location>
        <position position="78"/>
    </location>
</feature>
<feature type="short sequence motif" description="GXSXG" evidence="6">
    <location>
        <begin position="76"/>
        <end position="80"/>
    </location>
</feature>
<evidence type="ECO:0000256" key="7">
    <source>
        <dbReference type="RuleBase" id="RU361262"/>
    </source>
</evidence>
<proteinExistence type="inferred from homology"/>
<dbReference type="Gene3D" id="3.40.1090.10">
    <property type="entry name" value="Cytosolic phospholipase A2 catalytic domain"/>
    <property type="match status" value="1"/>
</dbReference>
<feature type="chain" id="PRO_5042003137" description="Patatin" evidence="8">
    <location>
        <begin position="22"/>
        <end position="400"/>
    </location>
</feature>
<comment type="function">
    <text evidence="7">Lipolytic acyl hydrolase (LAH).</text>
</comment>
<name>A0AAD8IF73_9APIA</name>
<keyword evidence="11" id="KW-1185">Reference proteome</keyword>
<feature type="short sequence motif" description="DGA/G" evidence="6">
    <location>
        <begin position="217"/>
        <end position="219"/>
    </location>
</feature>
<dbReference type="GO" id="GO:0047372">
    <property type="term" value="F:monoacylglycerol lipase activity"/>
    <property type="evidence" value="ECO:0007669"/>
    <property type="project" value="TreeGrafter"/>
</dbReference>
<evidence type="ECO:0000256" key="6">
    <source>
        <dbReference type="PROSITE-ProRule" id="PRU01161"/>
    </source>
</evidence>
<dbReference type="EMBL" id="JAUIZM010000005">
    <property type="protein sequence ID" value="KAK1383323.1"/>
    <property type="molecule type" value="Genomic_DNA"/>
</dbReference>
<keyword evidence="5 6" id="KW-0443">Lipid metabolism</keyword>
<feature type="active site" description="Proton acceptor" evidence="6">
    <location>
        <position position="217"/>
    </location>
</feature>
<dbReference type="InterPro" id="IPR002641">
    <property type="entry name" value="PNPLA_dom"/>
</dbReference>
<organism evidence="10 11">
    <name type="scientific">Heracleum sosnowskyi</name>
    <dbReference type="NCBI Taxonomy" id="360622"/>
    <lineage>
        <taxon>Eukaryota</taxon>
        <taxon>Viridiplantae</taxon>
        <taxon>Streptophyta</taxon>
        <taxon>Embryophyta</taxon>
        <taxon>Tracheophyta</taxon>
        <taxon>Spermatophyta</taxon>
        <taxon>Magnoliopsida</taxon>
        <taxon>eudicotyledons</taxon>
        <taxon>Gunneridae</taxon>
        <taxon>Pentapetalae</taxon>
        <taxon>asterids</taxon>
        <taxon>campanulids</taxon>
        <taxon>Apiales</taxon>
        <taxon>Apiaceae</taxon>
        <taxon>Apioideae</taxon>
        <taxon>apioid superclade</taxon>
        <taxon>Tordylieae</taxon>
        <taxon>Tordyliinae</taxon>
        <taxon>Heracleum</taxon>
    </lineage>
</organism>
<gene>
    <name evidence="10" type="ORF">POM88_021058</name>
</gene>
<evidence type="ECO:0000256" key="8">
    <source>
        <dbReference type="SAM" id="SignalP"/>
    </source>
</evidence>
<evidence type="ECO:0000313" key="11">
    <source>
        <dbReference type="Proteomes" id="UP001237642"/>
    </source>
</evidence>
<dbReference type="PANTHER" id="PTHR32176">
    <property type="entry name" value="XYLOSE ISOMERASE"/>
    <property type="match status" value="1"/>
</dbReference>
<dbReference type="AlphaFoldDB" id="A0AAD8IF73"/>
<dbReference type="FunFam" id="3.40.1090.10:FF:000005">
    <property type="entry name" value="Patatin"/>
    <property type="match status" value="1"/>
</dbReference>
<dbReference type="GO" id="GO:0004620">
    <property type="term" value="F:phospholipase activity"/>
    <property type="evidence" value="ECO:0007669"/>
    <property type="project" value="TreeGrafter"/>
</dbReference>
<comment type="caution">
    <text evidence="10">The sequence shown here is derived from an EMBL/GenBank/DDBJ whole genome shotgun (WGS) entry which is preliminary data.</text>
</comment>
<keyword evidence="3" id="KW-0611">Plant defense</keyword>
<dbReference type="EC" id="3.1.1.-" evidence="7"/>
<dbReference type="Proteomes" id="UP001237642">
    <property type="component" value="Unassembled WGS sequence"/>
</dbReference>
<evidence type="ECO:0000256" key="3">
    <source>
        <dbReference type="ARBA" id="ARBA00022821"/>
    </source>
</evidence>
<keyword evidence="4 6" id="KW-0442">Lipid degradation</keyword>
<reference evidence="10" key="1">
    <citation type="submission" date="2023-02" db="EMBL/GenBank/DDBJ databases">
        <title>Genome of toxic invasive species Heracleum sosnowskyi carries increased number of genes despite the absence of recent whole-genome duplications.</title>
        <authorList>
            <person name="Schelkunov M."/>
            <person name="Shtratnikova V."/>
            <person name="Makarenko M."/>
            <person name="Klepikova A."/>
            <person name="Omelchenko D."/>
            <person name="Novikova G."/>
            <person name="Obukhova E."/>
            <person name="Bogdanov V."/>
            <person name="Penin A."/>
            <person name="Logacheva M."/>
        </authorList>
    </citation>
    <scope>NUCLEOTIDE SEQUENCE</scope>
    <source>
        <strain evidence="10">Hsosn_3</strain>
        <tissue evidence="10">Leaf</tissue>
    </source>
</reference>
<feature type="signal peptide" evidence="8">
    <location>
        <begin position="1"/>
        <end position="21"/>
    </location>
</feature>
<dbReference type="PANTHER" id="PTHR32176:SF99">
    <property type="entry name" value="PATATIN"/>
    <property type="match status" value="1"/>
</dbReference>
<dbReference type="SUPFAM" id="SSF52151">
    <property type="entry name" value="FabD/lysophospholipase-like"/>
    <property type="match status" value="1"/>
</dbReference>
<keyword evidence="8" id="KW-0732">Signal</keyword>
<protein>
    <recommendedName>
        <fullName evidence="7">Patatin</fullName>
        <ecNumber evidence="7">3.1.1.-</ecNumber>
    </recommendedName>
</protein>
<reference evidence="10" key="2">
    <citation type="submission" date="2023-05" db="EMBL/GenBank/DDBJ databases">
        <authorList>
            <person name="Schelkunov M.I."/>
        </authorList>
    </citation>
    <scope>NUCLEOTIDE SEQUENCE</scope>
    <source>
        <strain evidence="10">Hsosn_3</strain>
        <tissue evidence="10">Leaf</tissue>
    </source>
</reference>
<sequence length="400" mass="43274">MKKTGFLVLWLLFSLVTSLECANKSPKGRTVTVLSIDGGGIRGIIPGTILAFLESKLQELDGPNARIAKYFDVISGTSTGGIITAMLTAPDKDNQPLFAAKDINNFYFENGPKIFTQHSASAAGPMYDGKYLRMIIKELLGNITMNQTLTDVVIPTFDIKLLQPIMFTTSDAKAKSSKNALLADVCVATSAAPTGFPAHYFETKDEDGKTHSFNLIDGGVAATNPTQVAITLIFNEILKGNFKLVDIKPMDTTKILVVSLGAGKAKFEEKYNASMVSQWSPINWIFDKSGTPLIDVYSAASTDMVDIQVTSLFQALGAEKNYLRIQDDNLIGNTTSGDIATTTNMEALAKIGNKLLEKSVARVNIDTGAFEPVLGEGTNSEVLIHFAKLLSNERKIRLAN</sequence>
<feature type="short sequence motif" description="GXGXXG" evidence="6">
    <location>
        <begin position="38"/>
        <end position="43"/>
    </location>
</feature>
<dbReference type="Pfam" id="PF01734">
    <property type="entry name" value="Patatin"/>
    <property type="match status" value="1"/>
</dbReference>
<dbReference type="PROSITE" id="PS51635">
    <property type="entry name" value="PNPLA"/>
    <property type="match status" value="1"/>
</dbReference>
<comment type="similarity">
    <text evidence="1 7">Belongs to the patatin family.</text>
</comment>
<accession>A0AAD8IF73</accession>
<keyword evidence="2 6" id="KW-0378">Hydrolase</keyword>
<evidence type="ECO:0000313" key="10">
    <source>
        <dbReference type="EMBL" id="KAK1383323.1"/>
    </source>
</evidence>
<evidence type="ECO:0000256" key="4">
    <source>
        <dbReference type="ARBA" id="ARBA00022963"/>
    </source>
</evidence>
<evidence type="ECO:0000259" key="9">
    <source>
        <dbReference type="PROSITE" id="PS51635"/>
    </source>
</evidence>
<evidence type="ECO:0000256" key="1">
    <source>
        <dbReference type="ARBA" id="ARBA00010240"/>
    </source>
</evidence>
<dbReference type="InterPro" id="IPR016035">
    <property type="entry name" value="Acyl_Trfase/lysoPLipase"/>
</dbReference>
<evidence type="ECO:0000256" key="5">
    <source>
        <dbReference type="ARBA" id="ARBA00023098"/>
    </source>
</evidence>
<comment type="domain">
    <text evidence="7">The nitrogen atoms of the two glycine residues in the GGXR motif define the oxyanion hole, and stabilize the oxyanion that forms during the nucleophilic attack by the catalytic serine during substrate cleavage.</text>
</comment>